<sequence>MKITDLLTKDTMLLNMTAASKPEAIDELIGKLDQAGKLNDRDDFKNAIEEREQQSTTGIGEGIAIPHAKSASVKEPAIAFGRSQEGLDYESLDGEPTNLFFMIAASEGANQTHLETLSRLSSFLMDKNFRHQLETAKTEEDVFEAINAKEAEEDEDEVEETTSQGKLLAVTACPTGIAHTFMAADKLKETAKEMGIEIKVQTNGSGGVKNKLTAEDIEQATAIIVAADTKVDMSVFDGKHVVEVPVAKAIHEPKNLINKATNQDAPVYRHEGGSDDSSENSGNNRVGIYKHLMNGVSNMLPFVVGGGILIAFSFFFGINAANPDSDQYNRFAEMLSTIGGGNAFFLLVPVLAGFIASSIADRPGFAPGMVGGLIATTSGVAGADGGSGFLGGLIAGFLAGYLTLAIKKGLEGLPQVLDGLKTVLFYPVLAIFGTGMIMLLINPPLTSIYTGLLSWLEGLSGANVALLGIIIGGMMAVDMGGPINKAAYTFGIATLDAGNYSIIAAAMAGGMVPPLAMAFSTTIFKNKYSKQERESGKTAYALGAFFITEGAIPFAAADPGRVIPSMVVGSALTGALTMMFSIGLTAPHGGIVVIGLVEGGFLQAILYILAILIGSIVAAIMVGFLKKDLRKA</sequence>
<dbReference type="Pfam" id="PF00359">
    <property type="entry name" value="PTS_EIIA_2"/>
    <property type="match status" value="1"/>
</dbReference>
<feature type="transmembrane region" description="Helical" evidence="12">
    <location>
        <begin position="498"/>
        <end position="519"/>
    </location>
</feature>
<evidence type="ECO:0000256" key="3">
    <source>
        <dbReference type="ARBA" id="ARBA00022475"/>
    </source>
</evidence>
<comment type="caution">
    <text evidence="16">The sequence shown here is derived from an EMBL/GenBank/DDBJ whole genome shotgun (WGS) entry which is preliminary data.</text>
</comment>
<dbReference type="PROSITE" id="PS51104">
    <property type="entry name" value="PTS_EIIC_TYPE_2"/>
    <property type="match status" value="1"/>
</dbReference>
<dbReference type="InterPro" id="IPR006327">
    <property type="entry name" value="PTS_IIC_fruc"/>
</dbReference>
<dbReference type="CDD" id="cd00211">
    <property type="entry name" value="PTS_IIA_fru"/>
    <property type="match status" value="1"/>
</dbReference>
<feature type="domain" description="PTS EIIB type-2" evidence="14">
    <location>
        <begin position="167"/>
        <end position="262"/>
    </location>
</feature>
<keyword evidence="2" id="KW-0813">Transport</keyword>
<keyword evidence="3" id="KW-1003">Cell membrane</keyword>
<feature type="transmembrane region" description="Helical" evidence="12">
    <location>
        <begin position="563"/>
        <end position="584"/>
    </location>
</feature>
<keyword evidence="6" id="KW-0808">Transferase</keyword>
<evidence type="ECO:0000259" key="14">
    <source>
        <dbReference type="PROSITE" id="PS51099"/>
    </source>
</evidence>
<dbReference type="InterPro" id="IPR013014">
    <property type="entry name" value="PTS_EIIC_2"/>
</dbReference>
<dbReference type="InterPro" id="IPR013011">
    <property type="entry name" value="PTS_EIIB_2"/>
</dbReference>
<feature type="transmembrane region" description="Helical" evidence="12">
    <location>
        <begin position="453"/>
        <end position="477"/>
    </location>
</feature>
<keyword evidence="8 12" id="KW-0812">Transmembrane</keyword>
<keyword evidence="5" id="KW-0762">Sugar transport</keyword>
<dbReference type="NCBIfam" id="TIGR01427">
    <property type="entry name" value="PTS_IIC_fructo"/>
    <property type="match status" value="1"/>
</dbReference>
<gene>
    <name evidence="16" type="ORF">ACFQIC_19960</name>
</gene>
<feature type="domain" description="PTS EIIA type-2" evidence="13">
    <location>
        <begin position="5"/>
        <end position="149"/>
    </location>
</feature>
<evidence type="ECO:0000256" key="8">
    <source>
        <dbReference type="ARBA" id="ARBA00022692"/>
    </source>
</evidence>
<accession>A0ABW2ESE5</accession>
<dbReference type="InterPro" id="IPR002178">
    <property type="entry name" value="PTS_EIIA_type-2_dom"/>
</dbReference>
<evidence type="ECO:0000256" key="6">
    <source>
        <dbReference type="ARBA" id="ARBA00022679"/>
    </source>
</evidence>
<keyword evidence="17" id="KW-1185">Reference proteome</keyword>
<feature type="region of interest" description="Disordered" evidence="11">
    <location>
        <begin position="261"/>
        <end position="282"/>
    </location>
</feature>
<feature type="transmembrane region" description="Helical" evidence="12">
    <location>
        <begin position="604"/>
        <end position="625"/>
    </location>
</feature>
<keyword evidence="7" id="KW-0598">Phosphotransferase system</keyword>
<evidence type="ECO:0000256" key="1">
    <source>
        <dbReference type="ARBA" id="ARBA00004429"/>
    </source>
</evidence>
<evidence type="ECO:0000256" key="2">
    <source>
        <dbReference type="ARBA" id="ARBA00022448"/>
    </source>
</evidence>
<organism evidence="16 17">
    <name type="scientific">Halobacillus seohaensis</name>
    <dbReference type="NCBI Taxonomy" id="447421"/>
    <lineage>
        <taxon>Bacteria</taxon>
        <taxon>Bacillati</taxon>
        <taxon>Bacillota</taxon>
        <taxon>Bacilli</taxon>
        <taxon>Bacillales</taxon>
        <taxon>Bacillaceae</taxon>
        <taxon>Halobacillus</taxon>
    </lineage>
</organism>
<comment type="subcellular location">
    <subcellularLocation>
        <location evidence="1">Cell inner membrane</location>
        <topology evidence="1">Multi-pass membrane protein</topology>
    </subcellularLocation>
</comment>
<dbReference type="PROSITE" id="PS51094">
    <property type="entry name" value="PTS_EIIA_TYPE_2"/>
    <property type="match status" value="1"/>
</dbReference>
<dbReference type="NCBIfam" id="TIGR00829">
    <property type="entry name" value="FRU"/>
    <property type="match status" value="1"/>
</dbReference>
<name>A0ABW2ESE5_9BACI</name>
<evidence type="ECO:0000256" key="11">
    <source>
        <dbReference type="SAM" id="MobiDB-lite"/>
    </source>
</evidence>
<evidence type="ECO:0000313" key="17">
    <source>
        <dbReference type="Proteomes" id="UP001596410"/>
    </source>
</evidence>
<keyword evidence="10 12" id="KW-0472">Membrane</keyword>
<feature type="transmembrane region" description="Helical" evidence="12">
    <location>
        <begin position="389"/>
        <end position="410"/>
    </location>
</feature>
<evidence type="ECO:0000313" key="16">
    <source>
        <dbReference type="EMBL" id="MFC7064074.1"/>
    </source>
</evidence>
<dbReference type="RefSeq" id="WP_204708310.1">
    <property type="nucleotide sequence ID" value="NZ_JBHSZV010000062.1"/>
</dbReference>
<evidence type="ECO:0000256" key="5">
    <source>
        <dbReference type="ARBA" id="ARBA00022597"/>
    </source>
</evidence>
<feature type="transmembrane region" description="Helical" evidence="12">
    <location>
        <begin position="422"/>
        <end position="441"/>
    </location>
</feature>
<feature type="transmembrane region" description="Helical" evidence="12">
    <location>
        <begin position="338"/>
        <end position="357"/>
    </location>
</feature>
<reference evidence="17" key="1">
    <citation type="journal article" date="2019" name="Int. J. Syst. Evol. Microbiol.">
        <title>The Global Catalogue of Microorganisms (GCM) 10K type strain sequencing project: providing services to taxonomists for standard genome sequencing and annotation.</title>
        <authorList>
            <consortium name="The Broad Institute Genomics Platform"/>
            <consortium name="The Broad Institute Genome Sequencing Center for Infectious Disease"/>
            <person name="Wu L."/>
            <person name="Ma J."/>
        </authorList>
    </citation>
    <scope>NUCLEOTIDE SEQUENCE [LARGE SCALE GENOMIC DNA]</scope>
    <source>
        <strain evidence="17">CGMCC 4.1621</strain>
    </source>
</reference>
<dbReference type="PROSITE" id="PS00372">
    <property type="entry name" value="PTS_EIIA_TYPE_2_HIS"/>
    <property type="match status" value="1"/>
</dbReference>
<dbReference type="InterPro" id="IPR036095">
    <property type="entry name" value="PTS_EIIB-like_sf"/>
</dbReference>
<dbReference type="SUPFAM" id="SSF55804">
    <property type="entry name" value="Phoshotransferase/anion transport protein"/>
    <property type="match status" value="1"/>
</dbReference>
<evidence type="ECO:0000259" key="13">
    <source>
        <dbReference type="PROSITE" id="PS51094"/>
    </source>
</evidence>
<dbReference type="Pfam" id="PF02302">
    <property type="entry name" value="PTS_IIB"/>
    <property type="match status" value="1"/>
</dbReference>
<evidence type="ECO:0000259" key="15">
    <source>
        <dbReference type="PROSITE" id="PS51104"/>
    </source>
</evidence>
<feature type="transmembrane region" description="Helical" evidence="12">
    <location>
        <begin position="539"/>
        <end position="556"/>
    </location>
</feature>
<feature type="transmembrane region" description="Helical" evidence="12">
    <location>
        <begin position="299"/>
        <end position="318"/>
    </location>
</feature>
<dbReference type="InterPro" id="IPR016152">
    <property type="entry name" value="PTrfase/Anion_transptr"/>
</dbReference>
<dbReference type="InterPro" id="IPR003501">
    <property type="entry name" value="PTS_EIIB_2/3"/>
</dbReference>
<keyword evidence="4" id="KW-0597">Phosphoprotein</keyword>
<dbReference type="InterPro" id="IPR003353">
    <property type="entry name" value="PTS_IIB_fruc"/>
</dbReference>
<dbReference type="Gene3D" id="3.40.50.2300">
    <property type="match status" value="1"/>
</dbReference>
<dbReference type="NCBIfam" id="TIGR00848">
    <property type="entry name" value="fruA"/>
    <property type="match status" value="1"/>
</dbReference>
<protein>
    <submittedName>
        <fullName evidence="16">Fructose-specific PTS transporter subunit EIIC</fullName>
    </submittedName>
</protein>
<dbReference type="CDD" id="cd05569">
    <property type="entry name" value="PTS_IIB_fructose"/>
    <property type="match status" value="1"/>
</dbReference>
<proteinExistence type="predicted"/>
<evidence type="ECO:0000256" key="7">
    <source>
        <dbReference type="ARBA" id="ARBA00022683"/>
    </source>
</evidence>
<dbReference type="InterPro" id="IPR004715">
    <property type="entry name" value="PTS_IIA_fruc"/>
</dbReference>
<dbReference type="Gene3D" id="3.40.930.10">
    <property type="entry name" value="Mannitol-specific EII, Chain A"/>
    <property type="match status" value="1"/>
</dbReference>
<dbReference type="SUPFAM" id="SSF52794">
    <property type="entry name" value="PTS system IIB component-like"/>
    <property type="match status" value="1"/>
</dbReference>
<feature type="domain" description="PTS EIIC type-2" evidence="15">
    <location>
        <begin position="288"/>
        <end position="632"/>
    </location>
</feature>
<dbReference type="InterPro" id="IPR050864">
    <property type="entry name" value="Bacterial_PTS_Sugar_Transport"/>
</dbReference>
<evidence type="ECO:0000256" key="12">
    <source>
        <dbReference type="SAM" id="Phobius"/>
    </source>
</evidence>
<evidence type="ECO:0000256" key="10">
    <source>
        <dbReference type="ARBA" id="ARBA00023136"/>
    </source>
</evidence>
<evidence type="ECO:0000256" key="4">
    <source>
        <dbReference type="ARBA" id="ARBA00022553"/>
    </source>
</evidence>
<dbReference type="PROSITE" id="PS51099">
    <property type="entry name" value="PTS_EIIB_TYPE_2"/>
    <property type="match status" value="1"/>
</dbReference>
<evidence type="ECO:0000256" key="9">
    <source>
        <dbReference type="ARBA" id="ARBA00022989"/>
    </source>
</evidence>
<dbReference type="EMBL" id="JBHSZV010000062">
    <property type="protein sequence ID" value="MFC7064074.1"/>
    <property type="molecule type" value="Genomic_DNA"/>
</dbReference>
<dbReference type="PANTHER" id="PTHR30505">
    <property type="entry name" value="FRUCTOSE-LIKE PERMEASE"/>
    <property type="match status" value="1"/>
</dbReference>
<keyword evidence="9 12" id="KW-1133">Transmembrane helix</keyword>
<dbReference type="Proteomes" id="UP001596410">
    <property type="component" value="Unassembled WGS sequence"/>
</dbReference>
<dbReference type="PANTHER" id="PTHR30505:SF28">
    <property type="entry name" value="PTS SYSTEM 2-O-ALPHA-MANNOSYL-D-GLYCERATE-SPECIFIC EIIABC COMPONENT"/>
    <property type="match status" value="1"/>
</dbReference>